<gene>
    <name evidence="10" type="ORF">FCH28_08185</name>
</gene>
<feature type="transmembrane region" description="Helical" evidence="8">
    <location>
        <begin position="156"/>
        <end position="177"/>
    </location>
</feature>
<dbReference type="AlphaFoldDB" id="A0A4U0NSI9"/>
<feature type="transmembrane region" description="Helical" evidence="8">
    <location>
        <begin position="261"/>
        <end position="283"/>
    </location>
</feature>
<dbReference type="Gene3D" id="1.20.1250.20">
    <property type="entry name" value="MFS general substrate transporter like domains"/>
    <property type="match status" value="2"/>
</dbReference>
<reference evidence="10 11" key="1">
    <citation type="submission" date="2019-04" db="EMBL/GenBank/DDBJ databases">
        <title>Streptomyces piniterrae sp. nov., a heliquinomycin-producing actinomycete isolated from rhizosphere soil of Pinus yunnanensis.</title>
        <authorList>
            <person name="Zhuang X."/>
            <person name="Zhao J."/>
        </authorList>
    </citation>
    <scope>NUCLEOTIDE SEQUENCE [LARGE SCALE GENOMIC DNA]</scope>
    <source>
        <strain evidence="11">jys28</strain>
    </source>
</reference>
<feature type="transmembrane region" description="Helical" evidence="8">
    <location>
        <begin position="197"/>
        <end position="214"/>
    </location>
</feature>
<accession>A0A4U0NSI9</accession>
<keyword evidence="5 8" id="KW-1133">Transmembrane helix</keyword>
<evidence type="ECO:0000256" key="2">
    <source>
        <dbReference type="ARBA" id="ARBA00008335"/>
    </source>
</evidence>
<keyword evidence="4 8" id="KW-0812">Transmembrane</keyword>
<dbReference type="GO" id="GO:0022857">
    <property type="term" value="F:transmembrane transporter activity"/>
    <property type="evidence" value="ECO:0007669"/>
    <property type="project" value="InterPro"/>
</dbReference>
<keyword evidence="11" id="KW-1185">Reference proteome</keyword>
<feature type="transmembrane region" description="Helical" evidence="8">
    <location>
        <begin position="130"/>
        <end position="150"/>
    </location>
</feature>
<evidence type="ECO:0000256" key="8">
    <source>
        <dbReference type="SAM" id="Phobius"/>
    </source>
</evidence>
<evidence type="ECO:0000256" key="6">
    <source>
        <dbReference type="ARBA" id="ARBA00023136"/>
    </source>
</evidence>
<comment type="subcellular location">
    <subcellularLocation>
        <location evidence="1">Cell membrane</location>
        <topology evidence="1">Multi-pass membrane protein</topology>
    </subcellularLocation>
</comment>
<evidence type="ECO:0000313" key="10">
    <source>
        <dbReference type="EMBL" id="TJZ57566.1"/>
    </source>
</evidence>
<name>A0A4U0NSI9_9ACTN</name>
<feature type="transmembrane region" description="Helical" evidence="8">
    <location>
        <begin position="100"/>
        <end position="118"/>
    </location>
</feature>
<dbReference type="OrthoDB" id="62126at2"/>
<evidence type="ECO:0000256" key="4">
    <source>
        <dbReference type="ARBA" id="ARBA00022692"/>
    </source>
</evidence>
<organism evidence="10 11">
    <name type="scientific">Streptomyces piniterrae</name>
    <dbReference type="NCBI Taxonomy" id="2571125"/>
    <lineage>
        <taxon>Bacteria</taxon>
        <taxon>Bacillati</taxon>
        <taxon>Actinomycetota</taxon>
        <taxon>Actinomycetes</taxon>
        <taxon>Kitasatosporales</taxon>
        <taxon>Streptomycetaceae</taxon>
        <taxon>Streptomyces</taxon>
    </lineage>
</organism>
<dbReference type="InterPro" id="IPR036259">
    <property type="entry name" value="MFS_trans_sf"/>
</dbReference>
<comment type="similarity">
    <text evidence="2">Belongs to the major facilitator superfamily.</text>
</comment>
<dbReference type="PANTHER" id="PTHR23514">
    <property type="entry name" value="BYPASS OF STOP CODON PROTEIN 6"/>
    <property type="match status" value="1"/>
</dbReference>
<feature type="transmembrane region" description="Helical" evidence="8">
    <location>
        <begin position="316"/>
        <end position="338"/>
    </location>
</feature>
<keyword evidence="6 8" id="KW-0472">Membrane</keyword>
<proteinExistence type="inferred from homology"/>
<feature type="transmembrane region" description="Helical" evidence="8">
    <location>
        <begin position="76"/>
        <end position="94"/>
    </location>
</feature>
<dbReference type="InterPro" id="IPR011701">
    <property type="entry name" value="MFS"/>
</dbReference>
<feature type="region of interest" description="Disordered" evidence="7">
    <location>
        <begin position="376"/>
        <end position="396"/>
    </location>
</feature>
<dbReference type="Proteomes" id="UP000308697">
    <property type="component" value="Unassembled WGS sequence"/>
</dbReference>
<evidence type="ECO:0000256" key="1">
    <source>
        <dbReference type="ARBA" id="ARBA00004651"/>
    </source>
</evidence>
<evidence type="ECO:0000256" key="3">
    <source>
        <dbReference type="ARBA" id="ARBA00022448"/>
    </source>
</evidence>
<dbReference type="SUPFAM" id="SSF103473">
    <property type="entry name" value="MFS general substrate transporter"/>
    <property type="match status" value="1"/>
</dbReference>
<dbReference type="PROSITE" id="PS50850">
    <property type="entry name" value="MFS"/>
    <property type="match status" value="1"/>
</dbReference>
<dbReference type="GO" id="GO:0005886">
    <property type="term" value="C:plasma membrane"/>
    <property type="evidence" value="ECO:0007669"/>
    <property type="project" value="UniProtKB-SubCell"/>
</dbReference>
<dbReference type="EMBL" id="SUMB01000002">
    <property type="protein sequence ID" value="TJZ57566.1"/>
    <property type="molecule type" value="Genomic_DNA"/>
</dbReference>
<protein>
    <submittedName>
        <fullName evidence="10">MFS transporter</fullName>
    </submittedName>
</protein>
<sequence>MFTRAAVVASCVGFVVIGALQALYGPAIPALREKFDLTPAAAGLGLSAHFIGALLGVLVFHLLCGKTGNRQLLGGSYLLMALGSLGFALSPAWLPALASAFVAGLGFGGIDYGLNQLFSLGFGDRSTAMLNLLNAHFGIGAVAGPALVGWLGAENYLWIFGATAAISVLLMATLGGVAQKEPVSESQTHRPSGQSRILPIVAAFIGIYVFHVAIETGVGGWEPTHLETFGYGAAAAATATSAYWLAMTVGRFLAVPLTLRFSAPAIVITCCLGMAASLLLATIPAAAPYAYIGVGLTIAPIFPTCLPWLNRAVPTVAAAGAYVIAASMIGGVAFPPLLGTAIEKSGVRSVPLLLFALAVFCVLLSLWLTRKTSAANAPAPRSPLDEAVSPDAEVTT</sequence>
<dbReference type="Pfam" id="PF07690">
    <property type="entry name" value="MFS_1"/>
    <property type="match status" value="1"/>
</dbReference>
<feature type="transmembrane region" description="Helical" evidence="8">
    <location>
        <begin position="46"/>
        <end position="64"/>
    </location>
</feature>
<feature type="transmembrane region" description="Helical" evidence="8">
    <location>
        <begin position="289"/>
        <end position="309"/>
    </location>
</feature>
<feature type="transmembrane region" description="Helical" evidence="8">
    <location>
        <begin position="350"/>
        <end position="368"/>
    </location>
</feature>
<evidence type="ECO:0000256" key="5">
    <source>
        <dbReference type="ARBA" id="ARBA00022989"/>
    </source>
</evidence>
<keyword evidence="3" id="KW-0813">Transport</keyword>
<evidence type="ECO:0000259" key="9">
    <source>
        <dbReference type="PROSITE" id="PS50850"/>
    </source>
</evidence>
<feature type="transmembrane region" description="Helical" evidence="8">
    <location>
        <begin position="229"/>
        <end position="249"/>
    </location>
</feature>
<evidence type="ECO:0000256" key="7">
    <source>
        <dbReference type="SAM" id="MobiDB-lite"/>
    </source>
</evidence>
<evidence type="ECO:0000313" key="11">
    <source>
        <dbReference type="Proteomes" id="UP000308697"/>
    </source>
</evidence>
<feature type="domain" description="Major facilitator superfamily (MFS) profile" evidence="9">
    <location>
        <begin position="6"/>
        <end position="373"/>
    </location>
</feature>
<comment type="caution">
    <text evidence="10">The sequence shown here is derived from an EMBL/GenBank/DDBJ whole genome shotgun (WGS) entry which is preliminary data.</text>
</comment>
<dbReference type="InterPro" id="IPR020846">
    <property type="entry name" value="MFS_dom"/>
</dbReference>
<dbReference type="PANTHER" id="PTHR23514:SF3">
    <property type="entry name" value="BYPASS OF STOP CODON PROTEIN 6"/>
    <property type="match status" value="1"/>
</dbReference>
<dbReference type="InterPro" id="IPR051788">
    <property type="entry name" value="MFS_Transporter"/>
</dbReference>